<dbReference type="Gene3D" id="2.70.150.10">
    <property type="entry name" value="Calcium-transporting ATPase, cytoplasmic transduction domain A"/>
    <property type="match status" value="1"/>
</dbReference>
<keyword evidence="7" id="KW-0460">Magnesium</keyword>
<dbReference type="InterPro" id="IPR018303">
    <property type="entry name" value="ATPase_P-typ_P_site"/>
</dbReference>
<keyword evidence="14" id="KW-1185">Reference proteome</keyword>
<dbReference type="Gene3D" id="3.40.50.1000">
    <property type="entry name" value="HAD superfamily/HAD-like"/>
    <property type="match status" value="1"/>
</dbReference>
<dbReference type="Proteomes" id="UP000004191">
    <property type="component" value="Unassembled WGS sequence"/>
</dbReference>
<dbReference type="InterPro" id="IPR059000">
    <property type="entry name" value="ATPase_P-type_domA"/>
</dbReference>
<evidence type="ECO:0000256" key="9">
    <source>
        <dbReference type="ARBA" id="ARBA00022989"/>
    </source>
</evidence>
<dbReference type="InterPro" id="IPR051949">
    <property type="entry name" value="Cation_Transport_ATPase"/>
</dbReference>
<dbReference type="SFLD" id="SFLDG00002">
    <property type="entry name" value="C1.7:_P-type_atpase_like"/>
    <property type="match status" value="1"/>
</dbReference>
<dbReference type="GO" id="GO:0005886">
    <property type="term" value="C:plasma membrane"/>
    <property type="evidence" value="ECO:0007669"/>
    <property type="project" value="UniProtKB-SubCell"/>
</dbReference>
<evidence type="ECO:0000256" key="3">
    <source>
        <dbReference type="ARBA" id="ARBA00022692"/>
    </source>
</evidence>
<dbReference type="NCBIfam" id="TIGR01494">
    <property type="entry name" value="ATPase_P-type"/>
    <property type="match status" value="1"/>
</dbReference>
<keyword evidence="10 11" id="KW-0472">Membrane</keyword>
<dbReference type="PROSITE" id="PS01229">
    <property type="entry name" value="COF_2"/>
    <property type="match status" value="1"/>
</dbReference>
<dbReference type="PANTHER" id="PTHR43079">
    <property type="entry name" value="PROBABLE CADMIUM/ZINC-TRANSPORTING ATPASE HMA1"/>
    <property type="match status" value="1"/>
</dbReference>
<dbReference type="InterPro" id="IPR023299">
    <property type="entry name" value="ATPase_P-typ_cyto_dom_N"/>
</dbReference>
<dbReference type="GO" id="GO:0019829">
    <property type="term" value="F:ATPase-coupled monoatomic cation transmembrane transporter activity"/>
    <property type="evidence" value="ECO:0007669"/>
    <property type="project" value="InterPro"/>
</dbReference>
<dbReference type="PRINTS" id="PR00941">
    <property type="entry name" value="CDATPASE"/>
</dbReference>
<dbReference type="GO" id="GO:0016887">
    <property type="term" value="F:ATP hydrolysis activity"/>
    <property type="evidence" value="ECO:0007669"/>
    <property type="project" value="InterPro"/>
</dbReference>
<evidence type="ECO:0000259" key="12">
    <source>
        <dbReference type="Pfam" id="PF00122"/>
    </source>
</evidence>
<accession>H3NP16</accession>
<evidence type="ECO:0000313" key="14">
    <source>
        <dbReference type="Proteomes" id="UP000004191"/>
    </source>
</evidence>
<keyword evidence="5 11" id="KW-0547">Nucleotide-binding</keyword>
<dbReference type="SUPFAM" id="SSF81665">
    <property type="entry name" value="Calcium ATPase, transmembrane domain M"/>
    <property type="match status" value="1"/>
</dbReference>
<evidence type="ECO:0000256" key="1">
    <source>
        <dbReference type="ARBA" id="ARBA00004141"/>
    </source>
</evidence>
<keyword evidence="11" id="KW-1003">Cell membrane</keyword>
<dbReference type="InterPro" id="IPR044492">
    <property type="entry name" value="P_typ_ATPase_HD_dom"/>
</dbReference>
<comment type="subcellular location">
    <subcellularLocation>
        <location evidence="11">Cell membrane</location>
    </subcellularLocation>
    <subcellularLocation>
        <location evidence="1">Membrane</location>
        <topology evidence="1">Multi-pass membrane protein</topology>
    </subcellularLocation>
</comment>
<dbReference type="PATRIC" id="fig|883114.3.peg.1068"/>
<evidence type="ECO:0000313" key="13">
    <source>
        <dbReference type="EMBL" id="EHR34141.1"/>
    </source>
</evidence>
<dbReference type="PRINTS" id="PR00119">
    <property type="entry name" value="CATATPASE"/>
</dbReference>
<feature type="domain" description="P-type ATPase A" evidence="12">
    <location>
        <begin position="118"/>
        <end position="217"/>
    </location>
</feature>
<dbReference type="PROSITE" id="PS00154">
    <property type="entry name" value="ATPASE_E1_E2"/>
    <property type="match status" value="1"/>
</dbReference>
<dbReference type="Gene3D" id="3.40.1110.10">
    <property type="entry name" value="Calcium-transporting ATPase, cytoplasmic domain N"/>
    <property type="match status" value="1"/>
</dbReference>
<evidence type="ECO:0000256" key="10">
    <source>
        <dbReference type="ARBA" id="ARBA00023136"/>
    </source>
</evidence>
<dbReference type="AlphaFoldDB" id="H3NP16"/>
<protein>
    <submittedName>
        <fullName evidence="13">Heavy metal translocating P-type ATPase</fullName>
    </submittedName>
</protein>
<dbReference type="NCBIfam" id="TIGR01525">
    <property type="entry name" value="ATPase-IB_hvy"/>
    <property type="match status" value="1"/>
</dbReference>
<proteinExistence type="inferred from homology"/>
<dbReference type="InterPro" id="IPR023214">
    <property type="entry name" value="HAD_sf"/>
</dbReference>
<dbReference type="PANTHER" id="PTHR43079:SF1">
    <property type="entry name" value="CADMIUM_ZINC-TRANSPORTING ATPASE HMA1, CHLOROPLASTIC-RELATED"/>
    <property type="match status" value="1"/>
</dbReference>
<keyword evidence="4 11" id="KW-0479">Metal-binding</keyword>
<feature type="transmembrane region" description="Helical" evidence="11">
    <location>
        <begin position="563"/>
        <end position="582"/>
    </location>
</feature>
<name>H3NP16_9FIRM</name>
<feature type="transmembrane region" description="Helical" evidence="11">
    <location>
        <begin position="12"/>
        <end position="27"/>
    </location>
</feature>
<comment type="caution">
    <text evidence="13">The sequence shown here is derived from an EMBL/GenBank/DDBJ whole genome shotgun (WGS) entry which is preliminary data.</text>
</comment>
<dbReference type="SFLD" id="SFLDF00027">
    <property type="entry name" value="p-type_atpase"/>
    <property type="match status" value="1"/>
</dbReference>
<evidence type="ECO:0000256" key="7">
    <source>
        <dbReference type="ARBA" id="ARBA00022842"/>
    </source>
</evidence>
<keyword evidence="8" id="KW-1278">Translocase</keyword>
<evidence type="ECO:0000256" key="4">
    <source>
        <dbReference type="ARBA" id="ARBA00022723"/>
    </source>
</evidence>
<dbReference type="InterPro" id="IPR008250">
    <property type="entry name" value="ATPase_P-typ_transduc_dom_A_sf"/>
</dbReference>
<organism evidence="13 14">
    <name type="scientific">Helcococcus kunzii ATCC 51366</name>
    <dbReference type="NCBI Taxonomy" id="883114"/>
    <lineage>
        <taxon>Bacteria</taxon>
        <taxon>Bacillati</taxon>
        <taxon>Bacillota</taxon>
        <taxon>Tissierellia</taxon>
        <taxon>Tissierellales</taxon>
        <taxon>Peptoniphilaceae</taxon>
        <taxon>Helcococcus</taxon>
    </lineage>
</organism>
<feature type="transmembrane region" description="Helical" evidence="11">
    <location>
        <begin position="64"/>
        <end position="80"/>
    </location>
</feature>
<dbReference type="InterPro" id="IPR001757">
    <property type="entry name" value="P_typ_ATPase"/>
</dbReference>
<keyword evidence="3 11" id="KW-0812">Transmembrane</keyword>
<dbReference type="InterPro" id="IPR027256">
    <property type="entry name" value="P-typ_ATPase_IB"/>
</dbReference>
<feature type="transmembrane region" description="Helical" evidence="11">
    <location>
        <begin position="235"/>
        <end position="256"/>
    </location>
</feature>
<gene>
    <name evidence="13" type="ORF">HMPREF9709_01077</name>
</gene>
<comment type="similarity">
    <text evidence="2 11">Belongs to the cation transport ATPase (P-type) (TC 3.A.3) family. Type IB subfamily.</text>
</comment>
<evidence type="ECO:0000256" key="11">
    <source>
        <dbReference type="RuleBase" id="RU362081"/>
    </source>
</evidence>
<dbReference type="GO" id="GO:0005524">
    <property type="term" value="F:ATP binding"/>
    <property type="evidence" value="ECO:0007669"/>
    <property type="project" value="UniProtKB-UniRule"/>
</dbReference>
<dbReference type="eggNOG" id="COG2217">
    <property type="taxonomic scope" value="Bacteria"/>
</dbReference>
<feature type="transmembrane region" description="Helical" evidence="11">
    <location>
        <begin position="268"/>
        <end position="291"/>
    </location>
</feature>
<reference evidence="13 14" key="1">
    <citation type="submission" date="2012-01" db="EMBL/GenBank/DDBJ databases">
        <title>The Genome Sequence of Helcococcus kunzii ATCC 51366.</title>
        <authorList>
            <consortium name="The Broad Institute Genome Sequencing Platform"/>
            <person name="Earl A."/>
            <person name="Ward D."/>
            <person name="Feldgarden M."/>
            <person name="Gevers D."/>
            <person name="Huys G."/>
            <person name="Young S.K."/>
            <person name="Zeng Q."/>
            <person name="Gargeya S."/>
            <person name="Fitzgerald M."/>
            <person name="Haas B."/>
            <person name="Abouelleil A."/>
            <person name="Alvarado L."/>
            <person name="Arachchi H.M."/>
            <person name="Berlin A."/>
            <person name="Chapman S.B."/>
            <person name="Gearin G."/>
            <person name="Goldberg J."/>
            <person name="Griggs A."/>
            <person name="Gujja S."/>
            <person name="Hansen M."/>
            <person name="Heiman D."/>
            <person name="Howarth C."/>
            <person name="Larimer J."/>
            <person name="Lui A."/>
            <person name="MacDonald P.J.P."/>
            <person name="McCowen C."/>
            <person name="Montmayeur A."/>
            <person name="Murphy C."/>
            <person name="Neiman D."/>
            <person name="Pearson M."/>
            <person name="Priest M."/>
            <person name="Roberts A."/>
            <person name="Saif S."/>
            <person name="Shea T."/>
            <person name="Sisk P."/>
            <person name="Stolte C."/>
            <person name="Sykes S."/>
            <person name="Wortman J."/>
            <person name="Nusbaum C."/>
            <person name="Birren B."/>
        </authorList>
    </citation>
    <scope>NUCLEOTIDE SEQUENCE [LARGE SCALE GENOMIC DNA]</scope>
    <source>
        <strain evidence="13 14">ATCC 51366</strain>
    </source>
</reference>
<dbReference type="GO" id="GO:0046872">
    <property type="term" value="F:metal ion binding"/>
    <property type="evidence" value="ECO:0007669"/>
    <property type="project" value="UniProtKB-KW"/>
</dbReference>
<feature type="transmembrane region" description="Helical" evidence="11">
    <location>
        <begin position="86"/>
        <end position="103"/>
    </location>
</feature>
<evidence type="ECO:0000256" key="6">
    <source>
        <dbReference type="ARBA" id="ARBA00022840"/>
    </source>
</evidence>
<dbReference type="OrthoDB" id="9813266at2"/>
<dbReference type="HOGENOM" id="CLU_001771_6_3_9"/>
<feature type="transmembrane region" description="Helical" evidence="11">
    <location>
        <begin position="33"/>
        <end position="52"/>
    </location>
</feature>
<keyword evidence="9 11" id="KW-1133">Transmembrane helix</keyword>
<dbReference type="SUPFAM" id="SSF56784">
    <property type="entry name" value="HAD-like"/>
    <property type="match status" value="1"/>
</dbReference>
<dbReference type="EMBL" id="AGEI01000021">
    <property type="protein sequence ID" value="EHR34141.1"/>
    <property type="molecule type" value="Genomic_DNA"/>
</dbReference>
<dbReference type="Pfam" id="PF00702">
    <property type="entry name" value="Hydrolase"/>
    <property type="match status" value="1"/>
</dbReference>
<dbReference type="SFLD" id="SFLDS00003">
    <property type="entry name" value="Haloacid_Dehalogenase"/>
    <property type="match status" value="1"/>
</dbReference>
<dbReference type="Pfam" id="PF00122">
    <property type="entry name" value="E1-E2_ATPase"/>
    <property type="match status" value="1"/>
</dbReference>
<keyword evidence="6 11" id="KW-0067">ATP-binding</keyword>
<dbReference type="RefSeq" id="WP_005398580.1">
    <property type="nucleotide sequence ID" value="NZ_JH601088.1"/>
</dbReference>
<evidence type="ECO:0000256" key="8">
    <source>
        <dbReference type="ARBA" id="ARBA00022967"/>
    </source>
</evidence>
<evidence type="ECO:0000256" key="2">
    <source>
        <dbReference type="ARBA" id="ARBA00006024"/>
    </source>
</evidence>
<dbReference type="InterPro" id="IPR036412">
    <property type="entry name" value="HAD-like_sf"/>
</dbReference>
<dbReference type="STRING" id="883114.HMPREF9709_01077"/>
<dbReference type="SUPFAM" id="SSF81653">
    <property type="entry name" value="Calcium ATPase, transduction domain A"/>
    <property type="match status" value="1"/>
</dbReference>
<sequence>MLNYLVREKKGRALLVGTFLMIMGFILEGSNELLSKIVFVSSMFVLGFYITIDAVKSTISEKKLNVDLLMLLAAIGAVLIDYYSEGAMLLFIFAASGVLESFVSSKSSNAISELLKHVPDVAKLIKEDGSIVEVKTDELKIDDKISVSKGDQIPIDGYAESEVLVNEASLTGESIPVKKDAGEEVFAGTINEGNSFTLRVSKLKKDTVFSGIIKMVEEAQSKPSRKEQIIDKIESVYVVVVLIAVPLFIFALQWIAKMSFQDAFYRGMVLLTVASPCALVASATPATLSAISNSAKHGVLFRKAKSIESLQKLDLLLTDKTGTLTTGDFEIEEYFADEDILKKVVYIEQNSNHPIAKSIVNKFKDIDLSGIDTNVEIEEMAGSGLKMGDIRIGKASDFIEYSDPNNFLSKKESGRTLSIVAKGNEVVGYFIFSDKIREEAHPAVKSLQNHNVDVEMLTGDGEAVANYVAEKLEIPKYKANCFPEDKLKYLEEKNKEYNMIAMIGDGINDAPALARADIGIAMGSGSSIAMESSDMVIVKNDINKISHSYNLSKKLQSIVMQNIIFSISVIIILIILNILGKLDLPSGVVFHEGSTILVIMNGLRLLNFKDE</sequence>
<evidence type="ECO:0000256" key="5">
    <source>
        <dbReference type="ARBA" id="ARBA00022741"/>
    </source>
</evidence>
<dbReference type="GeneID" id="96999066"/>
<dbReference type="InterPro" id="IPR023298">
    <property type="entry name" value="ATPase_P-typ_TM_dom_sf"/>
</dbReference>